<evidence type="ECO:0000256" key="2">
    <source>
        <dbReference type="ARBA" id="ARBA00022771"/>
    </source>
</evidence>
<keyword evidence="1" id="KW-0479">Metal-binding</keyword>
<protein>
    <recommendedName>
        <fullName evidence="4">Zinc finger PHD-type domain-containing protein</fullName>
    </recommendedName>
</protein>
<keyword evidence="3" id="KW-0862">Zinc</keyword>
<dbReference type="Gene3D" id="3.30.40.10">
    <property type="entry name" value="Zinc/RING finger domain, C3HC4 (zinc finger)"/>
    <property type="match status" value="1"/>
</dbReference>
<dbReference type="Pfam" id="PF00628">
    <property type="entry name" value="PHD"/>
    <property type="match status" value="1"/>
</dbReference>
<keyword evidence="6" id="KW-1185">Reference proteome</keyword>
<evidence type="ECO:0000313" key="5">
    <source>
        <dbReference type="EMBL" id="CAL1600577.1"/>
    </source>
</evidence>
<proteinExistence type="predicted"/>
<dbReference type="InterPro" id="IPR013083">
    <property type="entry name" value="Znf_RING/FYVE/PHD"/>
</dbReference>
<evidence type="ECO:0000259" key="4">
    <source>
        <dbReference type="SMART" id="SM00249"/>
    </source>
</evidence>
<dbReference type="InterPro" id="IPR011011">
    <property type="entry name" value="Znf_FYVE_PHD"/>
</dbReference>
<gene>
    <name evidence="5" type="ORF">KC01_LOCUS28666</name>
</gene>
<dbReference type="InterPro" id="IPR019787">
    <property type="entry name" value="Znf_PHD-finger"/>
</dbReference>
<evidence type="ECO:0000313" key="6">
    <source>
        <dbReference type="Proteomes" id="UP001497482"/>
    </source>
</evidence>
<dbReference type="InterPro" id="IPR001965">
    <property type="entry name" value="Znf_PHD"/>
</dbReference>
<dbReference type="EMBL" id="OZ035825">
    <property type="protein sequence ID" value="CAL1600577.1"/>
    <property type="molecule type" value="Genomic_DNA"/>
</dbReference>
<keyword evidence="2" id="KW-0863">Zinc-finger</keyword>
<organism evidence="5 6">
    <name type="scientific">Knipowitschia caucasica</name>
    <name type="common">Caucasian dwarf goby</name>
    <name type="synonym">Pomatoschistus caucasicus</name>
    <dbReference type="NCBI Taxonomy" id="637954"/>
    <lineage>
        <taxon>Eukaryota</taxon>
        <taxon>Metazoa</taxon>
        <taxon>Chordata</taxon>
        <taxon>Craniata</taxon>
        <taxon>Vertebrata</taxon>
        <taxon>Euteleostomi</taxon>
        <taxon>Actinopterygii</taxon>
        <taxon>Neopterygii</taxon>
        <taxon>Teleostei</taxon>
        <taxon>Neoteleostei</taxon>
        <taxon>Acanthomorphata</taxon>
        <taxon>Gobiaria</taxon>
        <taxon>Gobiiformes</taxon>
        <taxon>Gobioidei</taxon>
        <taxon>Gobiidae</taxon>
        <taxon>Gobiinae</taxon>
        <taxon>Knipowitschia</taxon>
    </lineage>
</organism>
<name>A0AAV2LJW5_KNICA</name>
<accession>A0AAV2LJW5</accession>
<evidence type="ECO:0000256" key="3">
    <source>
        <dbReference type="ARBA" id="ARBA00022833"/>
    </source>
</evidence>
<sequence length="80" mass="9049">MTAYLTMRDKTLKTGAWTSKVLKGGAMIHPTQTDGCSRGVIVVMICCDTCDRWFHTSCITMNEKDFDVAKNKDWFCCLCD</sequence>
<reference evidence="5 6" key="1">
    <citation type="submission" date="2024-04" db="EMBL/GenBank/DDBJ databases">
        <authorList>
            <person name="Waldvogel A.-M."/>
            <person name="Schoenle A."/>
        </authorList>
    </citation>
    <scope>NUCLEOTIDE SEQUENCE [LARGE SCALE GENOMIC DNA]</scope>
</reference>
<dbReference type="SUPFAM" id="SSF57903">
    <property type="entry name" value="FYVE/PHD zinc finger"/>
    <property type="match status" value="1"/>
</dbReference>
<dbReference type="SMART" id="SM00249">
    <property type="entry name" value="PHD"/>
    <property type="match status" value="1"/>
</dbReference>
<feature type="domain" description="Zinc finger PHD-type" evidence="4">
    <location>
        <begin position="36"/>
        <end position="80"/>
    </location>
</feature>
<dbReference type="GO" id="GO:0008270">
    <property type="term" value="F:zinc ion binding"/>
    <property type="evidence" value="ECO:0007669"/>
    <property type="project" value="UniProtKB-KW"/>
</dbReference>
<dbReference type="AlphaFoldDB" id="A0AAV2LJW5"/>
<dbReference type="Proteomes" id="UP001497482">
    <property type="component" value="Chromosome 3"/>
</dbReference>
<evidence type="ECO:0000256" key="1">
    <source>
        <dbReference type="ARBA" id="ARBA00022723"/>
    </source>
</evidence>